<gene>
    <name evidence="2" type="ORF">LTR82_018285</name>
</gene>
<evidence type="ECO:0000256" key="1">
    <source>
        <dbReference type="SAM" id="MobiDB-lite"/>
    </source>
</evidence>
<feature type="region of interest" description="Disordered" evidence="1">
    <location>
        <begin position="118"/>
        <end position="145"/>
    </location>
</feature>
<dbReference type="Proteomes" id="UP001168146">
    <property type="component" value="Unassembled WGS sequence"/>
</dbReference>
<comment type="caution">
    <text evidence="2">The sequence shown here is derived from an EMBL/GenBank/DDBJ whole genome shotgun (WGS) entry which is preliminary data.</text>
</comment>
<evidence type="ECO:0000313" key="3">
    <source>
        <dbReference type="Proteomes" id="UP001168146"/>
    </source>
</evidence>
<sequence>MAQRRLEKLTNATQLLFAERALLQEHNHFLTTVNNEAKTRRSTMTSIIGKGRVMSYEDLEKARMARSVKDAEKEARKAVKETMKGKDSRTKGITKRVATDLNQNAQCEHDVHTQDLGALSAQPHDGEMHVGATVPEQWRAPAAKM</sequence>
<dbReference type="EMBL" id="JASUXU010000436">
    <property type="protein sequence ID" value="KAK0301514.1"/>
    <property type="molecule type" value="Genomic_DNA"/>
</dbReference>
<feature type="compositionally biased region" description="Basic and acidic residues" evidence="1">
    <location>
        <begin position="68"/>
        <end position="90"/>
    </location>
</feature>
<feature type="region of interest" description="Disordered" evidence="1">
    <location>
        <begin position="68"/>
        <end position="91"/>
    </location>
</feature>
<organism evidence="2 3">
    <name type="scientific">Friedmanniomyces endolithicus</name>
    <dbReference type="NCBI Taxonomy" id="329885"/>
    <lineage>
        <taxon>Eukaryota</taxon>
        <taxon>Fungi</taxon>
        <taxon>Dikarya</taxon>
        <taxon>Ascomycota</taxon>
        <taxon>Pezizomycotina</taxon>
        <taxon>Dothideomycetes</taxon>
        <taxon>Dothideomycetidae</taxon>
        <taxon>Mycosphaerellales</taxon>
        <taxon>Teratosphaeriaceae</taxon>
        <taxon>Friedmanniomyces</taxon>
    </lineage>
</organism>
<feature type="non-terminal residue" evidence="2">
    <location>
        <position position="145"/>
    </location>
</feature>
<protein>
    <submittedName>
        <fullName evidence="2">Uncharacterized protein</fullName>
    </submittedName>
</protein>
<evidence type="ECO:0000313" key="2">
    <source>
        <dbReference type="EMBL" id="KAK0301514.1"/>
    </source>
</evidence>
<proteinExistence type="predicted"/>
<accession>A0AAN6F349</accession>
<name>A0AAN6F349_9PEZI</name>
<reference evidence="2" key="1">
    <citation type="submission" date="2021-12" db="EMBL/GenBank/DDBJ databases">
        <title>Black yeast isolated from Biological Soil Crust.</title>
        <authorList>
            <person name="Kurbessoian T."/>
        </authorList>
    </citation>
    <scope>NUCLEOTIDE SEQUENCE</scope>
    <source>
        <strain evidence="2">CCFEE 5208</strain>
    </source>
</reference>
<dbReference type="AlphaFoldDB" id="A0AAN6F349"/>